<accession>A0ABW4YRB0</accession>
<feature type="transmembrane region" description="Helical" evidence="8">
    <location>
        <begin position="82"/>
        <end position="107"/>
    </location>
</feature>
<keyword evidence="4" id="KW-0309">Germination</keyword>
<feature type="transmembrane region" description="Helical" evidence="8">
    <location>
        <begin position="272"/>
        <end position="293"/>
    </location>
</feature>
<comment type="subcellular location">
    <subcellularLocation>
        <location evidence="1">Membrane</location>
        <topology evidence="1">Multi-pass membrane protein</topology>
    </subcellularLocation>
</comment>
<evidence type="ECO:0000256" key="3">
    <source>
        <dbReference type="ARBA" id="ARBA00022448"/>
    </source>
</evidence>
<protein>
    <submittedName>
        <fullName evidence="9">Endospore germination permease</fullName>
    </submittedName>
</protein>
<evidence type="ECO:0000256" key="1">
    <source>
        <dbReference type="ARBA" id="ARBA00004141"/>
    </source>
</evidence>
<comment type="caution">
    <text evidence="9">The sequence shown here is derived from an EMBL/GenBank/DDBJ whole genome shotgun (WGS) entry which is preliminary data.</text>
</comment>
<dbReference type="PANTHER" id="PTHR34975:SF2">
    <property type="entry name" value="SPORE GERMINATION PROTEIN A2"/>
    <property type="match status" value="1"/>
</dbReference>
<feature type="transmembrane region" description="Helical" evidence="8">
    <location>
        <begin position="145"/>
        <end position="164"/>
    </location>
</feature>
<dbReference type="PANTHER" id="PTHR34975">
    <property type="entry name" value="SPORE GERMINATION PROTEIN A2"/>
    <property type="match status" value="1"/>
</dbReference>
<feature type="transmembrane region" description="Helical" evidence="8">
    <location>
        <begin position="215"/>
        <end position="238"/>
    </location>
</feature>
<evidence type="ECO:0000256" key="5">
    <source>
        <dbReference type="ARBA" id="ARBA00022692"/>
    </source>
</evidence>
<keyword evidence="6 8" id="KW-1133">Transmembrane helix</keyword>
<evidence type="ECO:0000256" key="2">
    <source>
        <dbReference type="ARBA" id="ARBA00007998"/>
    </source>
</evidence>
<evidence type="ECO:0000256" key="7">
    <source>
        <dbReference type="ARBA" id="ARBA00023136"/>
    </source>
</evidence>
<proteinExistence type="inferred from homology"/>
<feature type="transmembrane region" description="Helical" evidence="8">
    <location>
        <begin position="119"/>
        <end position="138"/>
    </location>
</feature>
<feature type="transmembrane region" description="Helical" evidence="8">
    <location>
        <begin position="305"/>
        <end position="329"/>
    </location>
</feature>
<gene>
    <name evidence="9" type="ORF">ACFSJH_20120</name>
</gene>
<keyword evidence="3" id="KW-0813">Transport</keyword>
<keyword evidence="5 8" id="KW-0812">Transmembrane</keyword>
<feature type="transmembrane region" description="Helical" evidence="8">
    <location>
        <begin position="12"/>
        <end position="32"/>
    </location>
</feature>
<evidence type="ECO:0000256" key="8">
    <source>
        <dbReference type="SAM" id="Phobius"/>
    </source>
</evidence>
<organism evidence="9 10">
    <name type="scientific">Paenibacillus yanchengensis</name>
    <dbReference type="NCBI Taxonomy" id="2035833"/>
    <lineage>
        <taxon>Bacteria</taxon>
        <taxon>Bacillati</taxon>
        <taxon>Bacillota</taxon>
        <taxon>Bacilli</taxon>
        <taxon>Bacillales</taxon>
        <taxon>Paenibacillaceae</taxon>
        <taxon>Paenibacillus</taxon>
    </lineage>
</organism>
<feature type="transmembrane region" description="Helical" evidence="8">
    <location>
        <begin position="184"/>
        <end position="203"/>
    </location>
</feature>
<sequence length="364" mass="40954">MSKLTGRQAMMLFSFYYLGTATSVLPNSLVSIAKQDAWLSVILGMCLHFLTLPLLFLVSKYLQKQPLGDYLQSKLGKWAGKILLAIFVIVFPYLNFLISLYFLGNFITTSIMPATPSTALYALILIPIIYVLHYTLNVIGRTAEILFFIILVFFTFLMVSLLPIASFSNVLPVLEYGFKPIVTASFPLLSFPYIDSVLFLFLLPHVKDNQVWKKAIIKASALTGIIFLLVTFLIIAVLSPTVIANVNFASYFAVRTISISDFYERFDGLFTIILYTTIFFKMSLLLFITAEGLASTLNLTSPKPLLLPLSLIAIALADAIAPSTTFMFLFLRTSWVYYALLLGLSFLFLLWLLHFRKQQSPLPK</sequence>
<dbReference type="InterPro" id="IPR004761">
    <property type="entry name" value="Spore_GerAB"/>
</dbReference>
<dbReference type="EMBL" id="JBHUHO010000049">
    <property type="protein sequence ID" value="MFD2118024.1"/>
    <property type="molecule type" value="Genomic_DNA"/>
</dbReference>
<dbReference type="Pfam" id="PF03845">
    <property type="entry name" value="Spore_permease"/>
    <property type="match status" value="1"/>
</dbReference>
<dbReference type="Proteomes" id="UP001597362">
    <property type="component" value="Unassembled WGS sequence"/>
</dbReference>
<evidence type="ECO:0000313" key="10">
    <source>
        <dbReference type="Proteomes" id="UP001597362"/>
    </source>
</evidence>
<dbReference type="RefSeq" id="WP_377775534.1">
    <property type="nucleotide sequence ID" value="NZ_JBHUHO010000049.1"/>
</dbReference>
<feature type="transmembrane region" description="Helical" evidence="8">
    <location>
        <begin position="38"/>
        <end position="62"/>
    </location>
</feature>
<reference evidence="10" key="1">
    <citation type="journal article" date="2019" name="Int. J. Syst. Evol. Microbiol.">
        <title>The Global Catalogue of Microorganisms (GCM) 10K type strain sequencing project: providing services to taxonomists for standard genome sequencing and annotation.</title>
        <authorList>
            <consortium name="The Broad Institute Genomics Platform"/>
            <consortium name="The Broad Institute Genome Sequencing Center for Infectious Disease"/>
            <person name="Wu L."/>
            <person name="Ma J."/>
        </authorList>
    </citation>
    <scope>NUCLEOTIDE SEQUENCE [LARGE SCALE GENOMIC DNA]</scope>
    <source>
        <strain evidence="10">GH52</strain>
    </source>
</reference>
<name>A0ABW4YRB0_9BACL</name>
<keyword evidence="7 8" id="KW-0472">Membrane</keyword>
<feature type="transmembrane region" description="Helical" evidence="8">
    <location>
        <begin position="335"/>
        <end position="355"/>
    </location>
</feature>
<evidence type="ECO:0000313" key="9">
    <source>
        <dbReference type="EMBL" id="MFD2118024.1"/>
    </source>
</evidence>
<evidence type="ECO:0000256" key="4">
    <source>
        <dbReference type="ARBA" id="ARBA00022544"/>
    </source>
</evidence>
<dbReference type="NCBIfam" id="TIGR00912">
    <property type="entry name" value="2A0309"/>
    <property type="match status" value="1"/>
</dbReference>
<comment type="similarity">
    <text evidence="2">Belongs to the amino acid-polyamine-organocation (APC) superfamily. Spore germination protein (SGP) (TC 2.A.3.9) family.</text>
</comment>
<keyword evidence="10" id="KW-1185">Reference proteome</keyword>
<evidence type="ECO:0000256" key="6">
    <source>
        <dbReference type="ARBA" id="ARBA00022989"/>
    </source>
</evidence>